<keyword evidence="2" id="KW-1185">Reference proteome</keyword>
<gene>
    <name evidence="1" type="ORF">AHMF7616_02015</name>
</gene>
<proteinExistence type="predicted"/>
<dbReference type="EMBL" id="QASA01000001">
    <property type="protein sequence ID" value="RDC63412.1"/>
    <property type="molecule type" value="Genomic_DNA"/>
</dbReference>
<comment type="caution">
    <text evidence="1">The sequence shown here is derived from an EMBL/GenBank/DDBJ whole genome shotgun (WGS) entry which is preliminary data.</text>
</comment>
<evidence type="ECO:0000313" key="1">
    <source>
        <dbReference type="EMBL" id="RDC63412.1"/>
    </source>
</evidence>
<dbReference type="Proteomes" id="UP000253919">
    <property type="component" value="Unassembled WGS sequence"/>
</dbReference>
<sequence>MHLQLKCKLFGKMRFLVVKHSPYADAVAILVPAPGKKGMFLLVKFAEGHALV</sequence>
<protein>
    <submittedName>
        <fullName evidence="1">Uncharacterized protein</fullName>
    </submittedName>
</protein>
<organism evidence="1 2">
    <name type="scientific">Adhaeribacter pallidiroseus</name>
    <dbReference type="NCBI Taxonomy" id="2072847"/>
    <lineage>
        <taxon>Bacteria</taxon>
        <taxon>Pseudomonadati</taxon>
        <taxon>Bacteroidota</taxon>
        <taxon>Cytophagia</taxon>
        <taxon>Cytophagales</taxon>
        <taxon>Hymenobacteraceae</taxon>
        <taxon>Adhaeribacter</taxon>
    </lineage>
</organism>
<reference evidence="1 2" key="1">
    <citation type="submission" date="2018-04" db="EMBL/GenBank/DDBJ databases">
        <title>Adhaeribacter sp. HMF7616 genome sequencing and assembly.</title>
        <authorList>
            <person name="Kang H."/>
            <person name="Kang J."/>
            <person name="Cha I."/>
            <person name="Kim H."/>
            <person name="Joh K."/>
        </authorList>
    </citation>
    <scope>NUCLEOTIDE SEQUENCE [LARGE SCALE GENOMIC DNA]</scope>
    <source>
        <strain evidence="1 2">HMF7616</strain>
    </source>
</reference>
<dbReference type="AlphaFoldDB" id="A0A369QG64"/>
<evidence type="ECO:0000313" key="2">
    <source>
        <dbReference type="Proteomes" id="UP000253919"/>
    </source>
</evidence>
<name>A0A369QG64_9BACT</name>
<accession>A0A369QG64</accession>